<dbReference type="PATRIC" id="fig|29311.18.peg.3221"/>
<dbReference type="EMBL" id="LDPR01000007">
    <property type="protein sequence ID" value="KLO36794.1"/>
    <property type="molecule type" value="Genomic_DNA"/>
</dbReference>
<reference evidence="2 3" key="1">
    <citation type="submission" date="2015-05" db="EMBL/GenBank/DDBJ databases">
        <title>Genome sequence of Mycobacterium haemophilum.</title>
        <authorList>
            <person name="Greninger A.L."/>
            <person name="Cunningham G."/>
            <person name="Miller S."/>
        </authorList>
    </citation>
    <scope>NUCLEOTIDE SEQUENCE [LARGE SCALE GENOMIC DNA]</scope>
    <source>
        <strain evidence="3">UC1</strain>
    </source>
</reference>
<dbReference type="OrthoDB" id="154293at2"/>
<name>A0A0I9TUS3_9MYCO</name>
<sequence length="258" mass="27970">MPDTEVDDEPDGVVLEVQRDRTPRLLPTSDAAAAYRLVYGRVDALLRGRAEIAEFAVPACPAWTVRQTVAHLAGVAHDIISLNLEAVGTDSWTQAQVDRLGGNNIDELLDLWGQTIDPVTARLGLGPKGSECQLVFDALTHEHDIRGALCKPYSRTGDLPFEVTMGFLTTTGDQIIRQTGLPALRLITPTIGSVQLGDPHTAQGHVTLSVSDFEALRAFGGRRSVRQLLALPWQGDPTNLLPVFSNNAIRPPNDDLVE</sequence>
<dbReference type="InterPro" id="IPR034660">
    <property type="entry name" value="DinB/YfiT-like"/>
</dbReference>
<dbReference type="Pfam" id="PF11716">
    <property type="entry name" value="MDMPI_N"/>
    <property type="match status" value="1"/>
</dbReference>
<accession>A0A0I9TUS3</accession>
<keyword evidence="3" id="KW-1185">Reference proteome</keyword>
<evidence type="ECO:0000259" key="1">
    <source>
        <dbReference type="Pfam" id="PF11716"/>
    </source>
</evidence>
<gene>
    <name evidence="2" type="ORF">ABH38_10250</name>
</gene>
<dbReference type="SUPFAM" id="SSF109854">
    <property type="entry name" value="DinB/YfiT-like putative metalloenzymes"/>
    <property type="match status" value="1"/>
</dbReference>
<dbReference type="Proteomes" id="UP000036334">
    <property type="component" value="Unassembled WGS sequence"/>
</dbReference>
<evidence type="ECO:0000313" key="2">
    <source>
        <dbReference type="EMBL" id="KLO36794.1"/>
    </source>
</evidence>
<comment type="caution">
    <text evidence="2">The sequence shown here is derived from an EMBL/GenBank/DDBJ whole genome shotgun (WGS) entry which is preliminary data.</text>
</comment>
<protein>
    <recommendedName>
        <fullName evidence="1">Mycothiol-dependent maleylpyruvate isomerase metal-binding domain-containing protein</fullName>
    </recommendedName>
</protein>
<organism evidence="2 3">
    <name type="scientific">Mycobacterium haemophilum</name>
    <dbReference type="NCBI Taxonomy" id="29311"/>
    <lineage>
        <taxon>Bacteria</taxon>
        <taxon>Bacillati</taxon>
        <taxon>Actinomycetota</taxon>
        <taxon>Actinomycetes</taxon>
        <taxon>Mycobacteriales</taxon>
        <taxon>Mycobacteriaceae</taxon>
        <taxon>Mycobacterium</taxon>
    </lineage>
</organism>
<dbReference type="GO" id="GO:0046872">
    <property type="term" value="F:metal ion binding"/>
    <property type="evidence" value="ECO:0007669"/>
    <property type="project" value="InterPro"/>
</dbReference>
<proteinExistence type="predicted"/>
<dbReference type="InterPro" id="IPR024344">
    <property type="entry name" value="MDMPI_metal-binding"/>
</dbReference>
<evidence type="ECO:0000313" key="3">
    <source>
        <dbReference type="Proteomes" id="UP000036334"/>
    </source>
</evidence>
<dbReference type="AlphaFoldDB" id="A0A0I9TUS3"/>
<dbReference type="RefSeq" id="WP_047314073.1">
    <property type="nucleotide sequence ID" value="NZ_LDPQ01000004.1"/>
</dbReference>
<feature type="domain" description="Mycothiol-dependent maleylpyruvate isomerase metal-binding" evidence="1">
    <location>
        <begin position="44"/>
        <end position="128"/>
    </location>
</feature>
<dbReference type="STRING" id="1202450.B586_11120"/>